<dbReference type="Proteomes" id="UP001320148">
    <property type="component" value="Chromosome"/>
</dbReference>
<gene>
    <name evidence="1" type="ORF">DSLASN_01590</name>
</gene>
<evidence type="ECO:0000313" key="1">
    <source>
        <dbReference type="EMBL" id="BCS94527.1"/>
    </source>
</evidence>
<evidence type="ECO:0000313" key="2">
    <source>
        <dbReference type="Proteomes" id="UP001320148"/>
    </source>
</evidence>
<keyword evidence="2" id="KW-1185">Reference proteome</keyword>
<sequence length="149" mass="17184">MENLWPTSFEEINVKPAKQILDEQAVLLPKLTGDMVYAQIAKIDAEMEVFEDHYNDFCYTFVLKGKFLNNYSFKVFNFSHEIALYPIKIHLDELLAKELNTNISIEIRNEAHFISILGKTLNSNRIKDVVGSIIKLSSSTSSPMQWKRP</sequence>
<reference evidence="1 2" key="1">
    <citation type="submission" date="2021-02" db="EMBL/GenBank/DDBJ databases">
        <title>Complete genome of Desulfoluna sp. strain ASN36.</title>
        <authorList>
            <person name="Takahashi A."/>
            <person name="Kojima H."/>
            <person name="Fukui M."/>
        </authorList>
    </citation>
    <scope>NUCLEOTIDE SEQUENCE [LARGE SCALE GENOMIC DNA]</scope>
    <source>
        <strain evidence="1 2">ASN36</strain>
    </source>
</reference>
<accession>A0ABN6EVZ3</accession>
<name>A0ABN6EVZ3_9BACT</name>
<dbReference type="RefSeq" id="WP_236890841.1">
    <property type="nucleotide sequence ID" value="NZ_AP024488.1"/>
</dbReference>
<proteinExistence type="predicted"/>
<protein>
    <submittedName>
        <fullName evidence="1">Uncharacterized protein</fullName>
    </submittedName>
</protein>
<dbReference type="EMBL" id="AP024488">
    <property type="protein sequence ID" value="BCS94527.1"/>
    <property type="molecule type" value="Genomic_DNA"/>
</dbReference>
<organism evidence="1 2">
    <name type="scientific">Desulfoluna limicola</name>
    <dbReference type="NCBI Taxonomy" id="2810562"/>
    <lineage>
        <taxon>Bacteria</taxon>
        <taxon>Pseudomonadati</taxon>
        <taxon>Thermodesulfobacteriota</taxon>
        <taxon>Desulfobacteria</taxon>
        <taxon>Desulfobacterales</taxon>
        <taxon>Desulfolunaceae</taxon>
        <taxon>Desulfoluna</taxon>
    </lineage>
</organism>